<evidence type="ECO:0000313" key="4">
    <source>
        <dbReference type="RefSeq" id="XP_052756942.1"/>
    </source>
</evidence>
<evidence type="ECO:0000256" key="2">
    <source>
        <dbReference type="SAM" id="SignalP"/>
    </source>
</evidence>
<proteinExistence type="predicted"/>
<feature type="signal peptide" evidence="2">
    <location>
        <begin position="1"/>
        <end position="22"/>
    </location>
</feature>
<sequence>MNGQIFWIFVVLCSLLLPTCKGMETQYECGPHGRFEYCIDGIPGCVVGCHCHPGYYFDTETKVCEPNVKLTQNFRRLYMSEPTRIPSQFTTVNAIDATPTTNKALNDNVDAITKDADDLGDWLYNQFFKTIENQVINKSDNESMTRRSGSDPPNRVSKRKIRKFGKKSKRKKFSKKGLRKKLLRITEDDSLFHSSSSSDDSSSSSSYSDSSSYERDNDDEHDHRKIIMINKKPTPPLPSFIFLPNIDTPFYPPIGLPPPPIIPMYPMVPVPPMSPKYPAIPKPENEKTTTTKQTKHNESVIITPTEATPNKIEPTNPPPSEKPPPENVKRSKKEKIDRRNEFLKQIREKIKRHKMPPNYFGDQYEEPNLHSLDDNFPLEPFSYNEIKPKADETPKIEDVDFKYLTQLIHRVDLNKTKNKNFAYKTPTENMLEFYSPVPNFRRNNLNTYKTPITNQFYPKVDLEHRRYLPKTDDSYYTSLGREIASLIRKIDTKGEREINIEIEQENQNNQKPSAFNENRYAPRSYWERSIRSLLINLDPNANKSGYSRDSNEKLFNLENQVVAATTKPSLNLQELENIVNIIERTQSQEKNYKTKNNKTPSSNINSNVFPKGIRRSNTIIRYVTKPKADYINDTRIISTISHHGTSNVSNVKDRILRTNVKNETKNQFTPSKDINKINLSTLHNILQKQHLSPMHHDSKKIQNNIKYSYQLDPLILNPPTIEFESTLSTRKYDYDLSAQQIDVTHKSKFTDSNFRHLRNNVETLERSMNL</sequence>
<accession>A0ABM3N013</accession>
<feature type="compositionally biased region" description="Basic and acidic residues" evidence="1">
    <location>
        <begin position="323"/>
        <end position="338"/>
    </location>
</feature>
<dbReference type="GeneID" id="116412907"/>
<dbReference type="RefSeq" id="XP_052756942.1">
    <property type="nucleotide sequence ID" value="XM_052900982.1"/>
</dbReference>
<keyword evidence="2" id="KW-0732">Signal</keyword>
<feature type="compositionally biased region" description="Basic and acidic residues" evidence="1">
    <location>
        <begin position="139"/>
        <end position="149"/>
    </location>
</feature>
<name>A0ABM3N013_GALME</name>
<gene>
    <name evidence="4" type="primary">LOC116412907</name>
</gene>
<feature type="compositionally biased region" description="Basic residues" evidence="1">
    <location>
        <begin position="156"/>
        <end position="179"/>
    </location>
</feature>
<organism evidence="3 4">
    <name type="scientific">Galleria mellonella</name>
    <name type="common">Greater wax moth</name>
    <dbReference type="NCBI Taxonomy" id="7137"/>
    <lineage>
        <taxon>Eukaryota</taxon>
        <taxon>Metazoa</taxon>
        <taxon>Ecdysozoa</taxon>
        <taxon>Arthropoda</taxon>
        <taxon>Hexapoda</taxon>
        <taxon>Insecta</taxon>
        <taxon>Pterygota</taxon>
        <taxon>Neoptera</taxon>
        <taxon>Endopterygota</taxon>
        <taxon>Lepidoptera</taxon>
        <taxon>Glossata</taxon>
        <taxon>Ditrysia</taxon>
        <taxon>Pyraloidea</taxon>
        <taxon>Pyralidae</taxon>
        <taxon>Galleriinae</taxon>
        <taxon>Galleria</taxon>
    </lineage>
</organism>
<feature type="chain" id="PRO_5045159676" evidence="2">
    <location>
        <begin position="23"/>
        <end position="770"/>
    </location>
</feature>
<evidence type="ECO:0000313" key="3">
    <source>
        <dbReference type="Proteomes" id="UP001652740"/>
    </source>
</evidence>
<feature type="region of interest" description="Disordered" evidence="1">
    <location>
        <begin position="138"/>
        <end position="179"/>
    </location>
</feature>
<feature type="compositionally biased region" description="Low complexity" evidence="1">
    <location>
        <begin position="194"/>
        <end position="211"/>
    </location>
</feature>
<feature type="region of interest" description="Disordered" evidence="1">
    <location>
        <begin position="279"/>
        <end position="338"/>
    </location>
</feature>
<keyword evidence="3" id="KW-1185">Reference proteome</keyword>
<feature type="compositionally biased region" description="Basic and acidic residues" evidence="1">
    <location>
        <begin position="212"/>
        <end position="221"/>
    </location>
</feature>
<feature type="region of interest" description="Disordered" evidence="1">
    <location>
        <begin position="191"/>
        <end position="221"/>
    </location>
</feature>
<dbReference type="CDD" id="cd19941">
    <property type="entry name" value="TIL"/>
    <property type="match status" value="1"/>
</dbReference>
<protein>
    <submittedName>
        <fullName evidence="4">Uncharacterized protein LOC116412907</fullName>
    </submittedName>
</protein>
<dbReference type="Proteomes" id="UP001652740">
    <property type="component" value="Unplaced"/>
</dbReference>
<reference evidence="4" key="1">
    <citation type="submission" date="2025-08" db="UniProtKB">
        <authorList>
            <consortium name="RefSeq"/>
        </authorList>
    </citation>
    <scope>IDENTIFICATION</scope>
    <source>
        <tissue evidence="4">Whole larvae</tissue>
    </source>
</reference>
<evidence type="ECO:0000256" key="1">
    <source>
        <dbReference type="SAM" id="MobiDB-lite"/>
    </source>
</evidence>